<accession>A0A2V2YUS3</accession>
<dbReference type="Gene3D" id="3.30.420.40">
    <property type="match status" value="1"/>
</dbReference>
<proteinExistence type="inferred from homology"/>
<organism evidence="4 5">
    <name type="scientific">Paenibacillus cellulosilyticus</name>
    <dbReference type="NCBI Taxonomy" id="375489"/>
    <lineage>
        <taxon>Bacteria</taxon>
        <taxon>Bacillati</taxon>
        <taxon>Bacillota</taxon>
        <taxon>Bacilli</taxon>
        <taxon>Bacillales</taxon>
        <taxon>Paenibacillaceae</taxon>
        <taxon>Paenibacillus</taxon>
    </lineage>
</organism>
<dbReference type="InterPro" id="IPR051338">
    <property type="entry name" value="NodU/CmcH_Carbamoyltrnsfr"/>
</dbReference>
<dbReference type="InterPro" id="IPR043129">
    <property type="entry name" value="ATPase_NBD"/>
</dbReference>
<dbReference type="OrthoDB" id="9780777at2"/>
<evidence type="ECO:0000256" key="1">
    <source>
        <dbReference type="ARBA" id="ARBA00006129"/>
    </source>
</evidence>
<dbReference type="AlphaFoldDB" id="A0A2V2YUS3"/>
<dbReference type="Pfam" id="PF02543">
    <property type="entry name" value="Carbam_trans_N"/>
    <property type="match status" value="1"/>
</dbReference>
<comment type="similarity">
    <text evidence="1">Belongs to the NodU/CmcH family.</text>
</comment>
<dbReference type="RefSeq" id="WP_110044095.1">
    <property type="nucleotide sequence ID" value="NZ_CP054612.1"/>
</dbReference>
<dbReference type="Pfam" id="PF16861">
    <property type="entry name" value="Carbam_trans_C"/>
    <property type="match status" value="1"/>
</dbReference>
<dbReference type="GO" id="GO:0016740">
    <property type="term" value="F:transferase activity"/>
    <property type="evidence" value="ECO:0007669"/>
    <property type="project" value="UniProtKB-KW"/>
</dbReference>
<dbReference type="SUPFAM" id="SSF53067">
    <property type="entry name" value="Actin-like ATPase domain"/>
    <property type="match status" value="1"/>
</dbReference>
<dbReference type="InterPro" id="IPR031730">
    <property type="entry name" value="Carbam_trans_C"/>
</dbReference>
<dbReference type="InterPro" id="IPR038152">
    <property type="entry name" value="Carbam_trans_C_sf"/>
</dbReference>
<gene>
    <name evidence="4" type="ORF">DFQ01_10797</name>
</gene>
<dbReference type="InterPro" id="IPR003696">
    <property type="entry name" value="Carbtransf_dom"/>
</dbReference>
<evidence type="ECO:0000313" key="5">
    <source>
        <dbReference type="Proteomes" id="UP000246635"/>
    </source>
</evidence>
<dbReference type="EMBL" id="QGTQ01000007">
    <property type="protein sequence ID" value="PWW03200.1"/>
    <property type="molecule type" value="Genomic_DNA"/>
</dbReference>
<dbReference type="Gene3D" id="3.90.870.20">
    <property type="entry name" value="Carbamoyltransferase, C-terminal domain"/>
    <property type="match status" value="1"/>
</dbReference>
<name>A0A2V2YUS3_9BACL</name>
<dbReference type="PANTHER" id="PTHR34847">
    <property type="entry name" value="NODULATION PROTEIN U"/>
    <property type="match status" value="1"/>
</dbReference>
<evidence type="ECO:0000259" key="2">
    <source>
        <dbReference type="Pfam" id="PF02543"/>
    </source>
</evidence>
<dbReference type="Proteomes" id="UP000246635">
    <property type="component" value="Unassembled WGS sequence"/>
</dbReference>
<dbReference type="CDD" id="cd24098">
    <property type="entry name" value="ASKHA_NBD_TobZ_N"/>
    <property type="match status" value="1"/>
</dbReference>
<sequence>MHILGLGGTGHSFSACIVTDGTIQIAVEEERLNKVKHSLLDENDRKLARCKAGEYCLNELGIPFNQIELVVTSNIINKLYYSRYATKTILMPHHLSHASSTYYTSPYSEAAILVVDGCGGIIGSSGFQKPLEVETISTFYGQDKYITDVSKITGSWMSSRFPYHSIGEFYFSVTAALGFSFLEEGKTMGLAPYGTDEYVKTFEGFYSISDDGQFIRNQDHVNRMDRFMTEQLHWAKLNDELFKVKANLAYAAQFHIENVLIQACNTLYKKTHSKNLCLAGGVFLNSSANYRILKETPFENVYVFPQSGDTGIAIGSALYGYHIYKDKPLIKTNQPFSPYLGRNAAPYELEQAIQEYEGKLKVETPTNIYKEVARHIAKGAIIGWSNGRSEVGPRALGNRSILADPRSEKMKEIINSRIKHREWFRPFAPVVLAERQQEYFALAEPSYYMLFVAPIHEEKQKYIPAVTHVDGTGRVQTVSKESNKELYNLLQHFYELTGVPVLLNTSFNDNGKPIVETPHDSIKAFMEMDLDYLVINNQILSKIL</sequence>
<dbReference type="PANTHER" id="PTHR34847:SF1">
    <property type="entry name" value="NODULATION PROTEIN U"/>
    <property type="match status" value="1"/>
</dbReference>
<protein>
    <submittedName>
        <fullName evidence="4">Carbamoyltransferase</fullName>
    </submittedName>
</protein>
<reference evidence="4 5" key="1">
    <citation type="submission" date="2018-05" db="EMBL/GenBank/DDBJ databases">
        <title>Genomic Encyclopedia of Type Strains, Phase III (KMG-III): the genomes of soil and plant-associated and newly described type strains.</title>
        <authorList>
            <person name="Whitman W."/>
        </authorList>
    </citation>
    <scope>NUCLEOTIDE SEQUENCE [LARGE SCALE GENOMIC DNA]</scope>
    <source>
        <strain evidence="4 5">CECT 5696</strain>
    </source>
</reference>
<evidence type="ECO:0000259" key="3">
    <source>
        <dbReference type="Pfam" id="PF16861"/>
    </source>
</evidence>
<evidence type="ECO:0000313" key="4">
    <source>
        <dbReference type="EMBL" id="PWW03200.1"/>
    </source>
</evidence>
<keyword evidence="5" id="KW-1185">Reference proteome</keyword>
<feature type="domain" description="Carbamoyltransferase" evidence="2">
    <location>
        <begin position="88"/>
        <end position="318"/>
    </location>
</feature>
<comment type="caution">
    <text evidence="4">The sequence shown here is derived from an EMBL/GenBank/DDBJ whole genome shotgun (WGS) entry which is preliminary data.</text>
</comment>
<feature type="domain" description="Carbamoyltransferase C-terminal" evidence="3">
    <location>
        <begin position="373"/>
        <end position="542"/>
    </location>
</feature>
<keyword evidence="4" id="KW-0808">Transferase</keyword>